<dbReference type="PROSITE" id="PS50928">
    <property type="entry name" value="ABC_TM1"/>
    <property type="match status" value="1"/>
</dbReference>
<feature type="compositionally biased region" description="Polar residues" evidence="8">
    <location>
        <begin position="1"/>
        <end position="12"/>
    </location>
</feature>
<feature type="transmembrane region" description="Helical" evidence="6">
    <location>
        <begin position="136"/>
        <end position="157"/>
    </location>
</feature>
<dbReference type="RefSeq" id="WP_094251946.1">
    <property type="nucleotide sequence ID" value="NZ_JBHLXL010000001.1"/>
</dbReference>
<comment type="caution">
    <text evidence="10">The sequence shown here is derived from an EMBL/GenBank/DDBJ whole genome shotgun (WGS) entry which is preliminary data.</text>
</comment>
<dbReference type="NCBIfam" id="TIGR02138">
    <property type="entry name" value="phosphate_pstC"/>
    <property type="match status" value="1"/>
</dbReference>
<evidence type="ECO:0000313" key="11">
    <source>
        <dbReference type="Proteomes" id="UP000215059"/>
    </source>
</evidence>
<keyword evidence="7" id="KW-1003">Cell membrane</keyword>
<comment type="function">
    <text evidence="7">Part of the binding-protein-dependent transport system for phosphate; probably responsible for the translocation of the substrate across the membrane.</text>
</comment>
<reference evidence="10 11" key="1">
    <citation type="submission" date="2017-07" db="EMBL/GenBank/DDBJ databases">
        <title>Fictibacillus sp. nov. GDSW-R2A3 Genome sequencing and assembly.</title>
        <authorList>
            <person name="Mayilraj S."/>
        </authorList>
    </citation>
    <scope>NUCLEOTIDE SEQUENCE [LARGE SCALE GENOMIC DNA]</scope>
    <source>
        <strain evidence="10 11">GDSW-R2A3</strain>
    </source>
</reference>
<name>A0A235FA99_9BACL</name>
<dbReference type="PANTHER" id="PTHR42727:SF1">
    <property type="entry name" value="PHOSPHATE TRANSPORT SYSTEM PERMEASE"/>
    <property type="match status" value="1"/>
</dbReference>
<comment type="similarity">
    <text evidence="7">Belongs to the binding-protein-dependent transport system permease family. CysTW subfamily.</text>
</comment>
<evidence type="ECO:0000313" key="10">
    <source>
        <dbReference type="EMBL" id="OYD57913.1"/>
    </source>
</evidence>
<feature type="transmembrane region" description="Helical" evidence="6">
    <location>
        <begin position="213"/>
        <end position="234"/>
    </location>
</feature>
<dbReference type="PANTHER" id="PTHR42727">
    <property type="entry name" value="PHOSPHATE TRANSPORT SYSTEM PERMEASE PROTEIN"/>
    <property type="match status" value="1"/>
</dbReference>
<keyword evidence="7" id="KW-0592">Phosphate transport</keyword>
<dbReference type="Pfam" id="PF00528">
    <property type="entry name" value="BPD_transp_1"/>
    <property type="match status" value="1"/>
</dbReference>
<evidence type="ECO:0000256" key="1">
    <source>
        <dbReference type="ARBA" id="ARBA00004141"/>
    </source>
</evidence>
<dbReference type="AlphaFoldDB" id="A0A235FA99"/>
<keyword evidence="11" id="KW-1185">Reference proteome</keyword>
<dbReference type="InterPro" id="IPR035906">
    <property type="entry name" value="MetI-like_sf"/>
</dbReference>
<keyword evidence="3 6" id="KW-0812">Transmembrane</keyword>
<feature type="domain" description="ABC transmembrane type-1" evidence="9">
    <location>
        <begin position="93"/>
        <end position="305"/>
    </location>
</feature>
<comment type="subcellular location">
    <subcellularLocation>
        <location evidence="6">Cell membrane</location>
        <topology evidence="6">Multi-pass membrane protein</topology>
    </subcellularLocation>
    <subcellularLocation>
        <location evidence="1">Membrane</location>
        <topology evidence="1">Multi-pass membrane protein</topology>
    </subcellularLocation>
</comment>
<evidence type="ECO:0000256" key="7">
    <source>
        <dbReference type="RuleBase" id="RU363054"/>
    </source>
</evidence>
<feature type="transmembrane region" description="Helical" evidence="6">
    <location>
        <begin position="35"/>
        <end position="56"/>
    </location>
</feature>
<dbReference type="Gene3D" id="1.10.3720.10">
    <property type="entry name" value="MetI-like"/>
    <property type="match status" value="1"/>
</dbReference>
<feature type="transmembrane region" description="Helical" evidence="6">
    <location>
        <begin position="169"/>
        <end position="192"/>
    </location>
</feature>
<dbReference type="InterPro" id="IPR000515">
    <property type="entry name" value="MetI-like"/>
</dbReference>
<dbReference type="EMBL" id="NOII01000002">
    <property type="protein sequence ID" value="OYD57913.1"/>
    <property type="molecule type" value="Genomic_DNA"/>
</dbReference>
<evidence type="ECO:0000259" key="9">
    <source>
        <dbReference type="PROSITE" id="PS50928"/>
    </source>
</evidence>
<accession>A0A235FA99</accession>
<evidence type="ECO:0000256" key="4">
    <source>
        <dbReference type="ARBA" id="ARBA00022989"/>
    </source>
</evidence>
<keyword evidence="5 6" id="KW-0472">Membrane</keyword>
<organism evidence="10 11">
    <name type="scientific">Fictibacillus aquaticus</name>
    <dbReference type="NCBI Taxonomy" id="2021314"/>
    <lineage>
        <taxon>Bacteria</taxon>
        <taxon>Bacillati</taxon>
        <taxon>Bacillota</taxon>
        <taxon>Bacilli</taxon>
        <taxon>Bacillales</taxon>
        <taxon>Fictibacillaceae</taxon>
        <taxon>Fictibacillus</taxon>
    </lineage>
</organism>
<dbReference type="Proteomes" id="UP000215059">
    <property type="component" value="Unassembled WGS sequence"/>
</dbReference>
<feature type="transmembrane region" description="Helical" evidence="6">
    <location>
        <begin position="87"/>
        <end position="115"/>
    </location>
</feature>
<gene>
    <name evidence="10" type="primary">pstC</name>
    <name evidence="10" type="ORF">CGZ90_08405</name>
</gene>
<dbReference type="CDD" id="cd06261">
    <property type="entry name" value="TM_PBP2"/>
    <property type="match status" value="1"/>
</dbReference>
<dbReference type="GO" id="GO:0005315">
    <property type="term" value="F:phosphate transmembrane transporter activity"/>
    <property type="evidence" value="ECO:0007669"/>
    <property type="project" value="InterPro"/>
</dbReference>
<dbReference type="GO" id="GO:0005886">
    <property type="term" value="C:plasma membrane"/>
    <property type="evidence" value="ECO:0007669"/>
    <property type="project" value="UniProtKB-SubCell"/>
</dbReference>
<evidence type="ECO:0000256" key="6">
    <source>
        <dbReference type="RuleBase" id="RU363032"/>
    </source>
</evidence>
<protein>
    <recommendedName>
        <fullName evidence="7">Phosphate transport system permease protein</fullName>
    </recommendedName>
</protein>
<dbReference type="OrthoDB" id="9785113at2"/>
<evidence type="ECO:0000256" key="5">
    <source>
        <dbReference type="ARBA" id="ARBA00023136"/>
    </source>
</evidence>
<dbReference type="SUPFAM" id="SSF161098">
    <property type="entry name" value="MetI-like"/>
    <property type="match status" value="1"/>
</dbReference>
<feature type="region of interest" description="Disordered" evidence="8">
    <location>
        <begin position="1"/>
        <end position="26"/>
    </location>
</feature>
<evidence type="ECO:0000256" key="8">
    <source>
        <dbReference type="SAM" id="MobiDB-lite"/>
    </source>
</evidence>
<keyword evidence="4 6" id="KW-1133">Transmembrane helix</keyword>
<dbReference type="GO" id="GO:0006817">
    <property type="term" value="P:phosphate ion transport"/>
    <property type="evidence" value="ECO:0007669"/>
    <property type="project" value="UniProtKB-KW"/>
</dbReference>
<dbReference type="InterPro" id="IPR011864">
    <property type="entry name" value="Phosphate_PstC"/>
</dbReference>
<proteinExistence type="inferred from homology"/>
<evidence type="ECO:0000256" key="3">
    <source>
        <dbReference type="ARBA" id="ARBA00022692"/>
    </source>
</evidence>
<evidence type="ECO:0000256" key="2">
    <source>
        <dbReference type="ARBA" id="ARBA00022448"/>
    </source>
</evidence>
<feature type="transmembrane region" description="Helical" evidence="6">
    <location>
        <begin position="283"/>
        <end position="305"/>
    </location>
</feature>
<keyword evidence="2 6" id="KW-0813">Transport</keyword>
<sequence>MDGNRNNSSSIRQMIKDNKSKRSRSALTEKTMPKLFLACAIISILTTVGIVFTLLAETFTFFERVSIVEFVTNKHWFPFTGEEHADYGIIALVAGTLTVTAIAMAVAIPVGLAAAIYLSEYASAKTRKIIKPILEVLAGVPTIVYGFFALTFVTPLLKEFIPTLKIFNALSPGIVVGIMIIPMIASLSEDAMNAVPNSMREGALALGATKFEVAIKVVLPAALSGVIASFVLGISRAIGETMIVTIAGGSRPTSDINVTESIQTMTAYIVQVSQGDAGFGTTIYYSIYAVGMTLFLFTLIMNLLAQFISRRFREEY</sequence>